<sequence>MIGHLKPGSASNCHPVLAGLFELTMYPQSGKFAPPGICSTITKQISHQSNIFQCIKSQNPDPIVSMYEYRSTI</sequence>
<dbReference type="AlphaFoldDB" id="A0AAV4SBK2"/>
<evidence type="ECO:0000313" key="2">
    <source>
        <dbReference type="Proteomes" id="UP001054837"/>
    </source>
</evidence>
<dbReference type="EMBL" id="BPLQ01007295">
    <property type="protein sequence ID" value="GIY29268.1"/>
    <property type="molecule type" value="Genomic_DNA"/>
</dbReference>
<name>A0AAV4SBK2_9ARAC</name>
<reference evidence="1 2" key="1">
    <citation type="submission" date="2021-06" db="EMBL/GenBank/DDBJ databases">
        <title>Caerostris darwini draft genome.</title>
        <authorList>
            <person name="Kono N."/>
            <person name="Arakawa K."/>
        </authorList>
    </citation>
    <scope>NUCLEOTIDE SEQUENCE [LARGE SCALE GENOMIC DNA]</scope>
</reference>
<accession>A0AAV4SBK2</accession>
<gene>
    <name evidence="1" type="ORF">CDAR_195701</name>
</gene>
<organism evidence="1 2">
    <name type="scientific">Caerostris darwini</name>
    <dbReference type="NCBI Taxonomy" id="1538125"/>
    <lineage>
        <taxon>Eukaryota</taxon>
        <taxon>Metazoa</taxon>
        <taxon>Ecdysozoa</taxon>
        <taxon>Arthropoda</taxon>
        <taxon>Chelicerata</taxon>
        <taxon>Arachnida</taxon>
        <taxon>Araneae</taxon>
        <taxon>Araneomorphae</taxon>
        <taxon>Entelegynae</taxon>
        <taxon>Araneoidea</taxon>
        <taxon>Araneidae</taxon>
        <taxon>Caerostris</taxon>
    </lineage>
</organism>
<protein>
    <submittedName>
        <fullName evidence="1">Uncharacterized protein</fullName>
    </submittedName>
</protein>
<keyword evidence="2" id="KW-1185">Reference proteome</keyword>
<proteinExistence type="predicted"/>
<dbReference type="Proteomes" id="UP001054837">
    <property type="component" value="Unassembled WGS sequence"/>
</dbReference>
<comment type="caution">
    <text evidence="1">The sequence shown here is derived from an EMBL/GenBank/DDBJ whole genome shotgun (WGS) entry which is preliminary data.</text>
</comment>
<evidence type="ECO:0000313" key="1">
    <source>
        <dbReference type="EMBL" id="GIY29268.1"/>
    </source>
</evidence>